<dbReference type="Proteomes" id="UP001589798">
    <property type="component" value="Unassembled WGS sequence"/>
</dbReference>
<dbReference type="RefSeq" id="WP_379486789.1">
    <property type="nucleotide sequence ID" value="NZ_JBHLWK010000010.1"/>
</dbReference>
<dbReference type="PANTHER" id="PTHR33446">
    <property type="entry name" value="PROTEIN TONB-RELATED"/>
    <property type="match status" value="1"/>
</dbReference>
<feature type="region of interest" description="Disordered" evidence="11">
    <location>
        <begin position="91"/>
        <end position="170"/>
    </location>
</feature>
<evidence type="ECO:0000313" key="14">
    <source>
        <dbReference type="Proteomes" id="UP001589798"/>
    </source>
</evidence>
<dbReference type="InterPro" id="IPR006260">
    <property type="entry name" value="TonB/TolA_C"/>
</dbReference>
<keyword evidence="5 10" id="KW-0997">Cell inner membrane</keyword>
<keyword evidence="3 10" id="KW-0813">Transport</keyword>
<keyword evidence="10" id="KW-0735">Signal-anchor</keyword>
<comment type="function">
    <text evidence="10">Interacts with outer membrane receptor proteins that carry out high-affinity binding and energy dependent uptake into the periplasmic space of specific substrates. It could act to transduce energy from the cytoplasmic membrane to specific energy-requiring processes in the outer membrane, resulting in the release into the periplasm of ligands bound by these outer membrane proteins.</text>
</comment>
<feature type="compositionally biased region" description="Low complexity" evidence="11">
    <location>
        <begin position="108"/>
        <end position="117"/>
    </location>
</feature>
<keyword evidence="14" id="KW-1185">Reference proteome</keyword>
<dbReference type="EMBL" id="JBHLWK010000010">
    <property type="protein sequence ID" value="MFC0204022.1"/>
    <property type="molecule type" value="Genomic_DNA"/>
</dbReference>
<evidence type="ECO:0000256" key="9">
    <source>
        <dbReference type="ARBA" id="ARBA00023136"/>
    </source>
</evidence>
<comment type="similarity">
    <text evidence="2 10">Belongs to the TonB family.</text>
</comment>
<dbReference type="PRINTS" id="PR01374">
    <property type="entry name" value="TONBPROTEIN"/>
</dbReference>
<evidence type="ECO:0000256" key="6">
    <source>
        <dbReference type="ARBA" id="ARBA00022692"/>
    </source>
</evidence>
<dbReference type="Pfam" id="PF03544">
    <property type="entry name" value="TonB_C"/>
    <property type="match status" value="1"/>
</dbReference>
<proteinExistence type="inferred from homology"/>
<evidence type="ECO:0000259" key="12">
    <source>
        <dbReference type="PROSITE" id="PS52015"/>
    </source>
</evidence>
<dbReference type="Gene3D" id="3.30.1150.10">
    <property type="match status" value="1"/>
</dbReference>
<evidence type="ECO:0000256" key="10">
    <source>
        <dbReference type="RuleBase" id="RU362123"/>
    </source>
</evidence>
<keyword evidence="9 10" id="KW-0472">Membrane</keyword>
<feature type="transmembrane region" description="Helical" evidence="10">
    <location>
        <begin position="55"/>
        <end position="77"/>
    </location>
</feature>
<keyword evidence="8 10" id="KW-1133">Transmembrane helix</keyword>
<sequence>MATLAANALEDLARTAAPPRVPEEPAVRVAPLRADSFVALEAPRSVYRPARANPVAIVASVAVIAGMAACLATLNIVAAHEEHRRLTVVDVRELDVTPPPPPPEQPKAETPPAAQTQSVAPKPLIELPGPGPQQVMVEAPPPPAPPTVTSEGVKAEAPPAPAPAPATTAANGDLSSTLLFAKPPVYPVEARRAHAEGTVKLWVVVGIDGHVAEIRVARSSGSAALDRAALQAVKRWRWKPSKAGDAGLVTIPFTIIA</sequence>
<dbReference type="InterPro" id="IPR051045">
    <property type="entry name" value="TonB-dependent_transducer"/>
</dbReference>
<evidence type="ECO:0000256" key="5">
    <source>
        <dbReference type="ARBA" id="ARBA00022519"/>
    </source>
</evidence>
<evidence type="ECO:0000256" key="11">
    <source>
        <dbReference type="SAM" id="MobiDB-lite"/>
    </source>
</evidence>
<evidence type="ECO:0000256" key="7">
    <source>
        <dbReference type="ARBA" id="ARBA00022927"/>
    </source>
</evidence>
<dbReference type="PANTHER" id="PTHR33446:SF2">
    <property type="entry name" value="PROTEIN TONB"/>
    <property type="match status" value="1"/>
</dbReference>
<evidence type="ECO:0000256" key="3">
    <source>
        <dbReference type="ARBA" id="ARBA00022448"/>
    </source>
</evidence>
<keyword evidence="4 10" id="KW-1003">Cell membrane</keyword>
<dbReference type="PROSITE" id="PS52015">
    <property type="entry name" value="TONB_CTD"/>
    <property type="match status" value="1"/>
</dbReference>
<dbReference type="SUPFAM" id="SSF74653">
    <property type="entry name" value="TolA/TonB C-terminal domain"/>
    <property type="match status" value="1"/>
</dbReference>
<keyword evidence="6 10" id="KW-0812">Transmembrane</keyword>
<comment type="subcellular location">
    <subcellularLocation>
        <location evidence="1 10">Cell inner membrane</location>
        <topology evidence="1 10">Single-pass membrane protein</topology>
        <orientation evidence="1 10">Periplasmic side</orientation>
    </subcellularLocation>
</comment>
<feature type="domain" description="TonB C-terminal" evidence="12">
    <location>
        <begin position="171"/>
        <end position="257"/>
    </location>
</feature>
<comment type="caution">
    <text evidence="13">The sequence shown here is derived from an EMBL/GenBank/DDBJ whole genome shotgun (WGS) entry which is preliminary data.</text>
</comment>
<evidence type="ECO:0000256" key="4">
    <source>
        <dbReference type="ARBA" id="ARBA00022475"/>
    </source>
</evidence>
<accession>A0ABV6CU93</accession>
<organism evidence="13 14">
    <name type="scientific">Novosphingobium soli</name>
    <dbReference type="NCBI Taxonomy" id="574956"/>
    <lineage>
        <taxon>Bacteria</taxon>
        <taxon>Pseudomonadati</taxon>
        <taxon>Pseudomonadota</taxon>
        <taxon>Alphaproteobacteria</taxon>
        <taxon>Sphingomonadales</taxon>
        <taxon>Sphingomonadaceae</taxon>
        <taxon>Novosphingobium</taxon>
    </lineage>
</organism>
<dbReference type="InterPro" id="IPR003538">
    <property type="entry name" value="TonB"/>
</dbReference>
<evidence type="ECO:0000256" key="1">
    <source>
        <dbReference type="ARBA" id="ARBA00004383"/>
    </source>
</evidence>
<keyword evidence="7 10" id="KW-0653">Protein transport</keyword>
<name>A0ABV6CU93_9SPHN</name>
<reference evidence="13 14" key="1">
    <citation type="submission" date="2024-09" db="EMBL/GenBank/DDBJ databases">
        <authorList>
            <person name="Sun Q."/>
            <person name="Mori K."/>
        </authorList>
    </citation>
    <scope>NUCLEOTIDE SEQUENCE [LARGE SCALE GENOMIC DNA]</scope>
    <source>
        <strain evidence="13 14">CCM 7706</strain>
    </source>
</reference>
<protein>
    <recommendedName>
        <fullName evidence="10">Protein TonB</fullName>
    </recommendedName>
</protein>
<dbReference type="NCBIfam" id="TIGR01352">
    <property type="entry name" value="tonB_Cterm"/>
    <property type="match status" value="1"/>
</dbReference>
<evidence type="ECO:0000256" key="8">
    <source>
        <dbReference type="ARBA" id="ARBA00022989"/>
    </source>
</evidence>
<gene>
    <name evidence="13" type="ORF">ACFFJC_07020</name>
</gene>
<evidence type="ECO:0000256" key="2">
    <source>
        <dbReference type="ARBA" id="ARBA00006555"/>
    </source>
</evidence>
<evidence type="ECO:0000313" key="13">
    <source>
        <dbReference type="EMBL" id="MFC0204022.1"/>
    </source>
</evidence>
<dbReference type="InterPro" id="IPR037682">
    <property type="entry name" value="TonB_C"/>
</dbReference>